<proteinExistence type="predicted"/>
<organism evidence="1 2">
    <name type="scientific">Methylomirabilis oxygeniifera</name>
    <dbReference type="NCBI Taxonomy" id="671143"/>
    <lineage>
        <taxon>Bacteria</taxon>
        <taxon>Candidatus Methylomirabilota</taxon>
        <taxon>Candidatus Methylomirabilia</taxon>
        <taxon>Candidatus Methylomirabilales</taxon>
        <taxon>Candidatus Methylomirabilaceae</taxon>
        <taxon>Candidatus Methylomirabilis</taxon>
    </lineage>
</organism>
<name>D5MJ18_METO1</name>
<reference evidence="1 2" key="1">
    <citation type="journal article" date="2010" name="Nature">
        <title>Nitrite-driven anaerobic methane oxidation by oxygenic bacteria.</title>
        <authorList>
            <person name="Ettwig K.F."/>
            <person name="Butler M.K."/>
            <person name="Le Paslier D."/>
            <person name="Pelletier E."/>
            <person name="Mangenot S."/>
            <person name="Kuypers M.M.M."/>
            <person name="Schreiber F."/>
            <person name="Dutilh B.E."/>
            <person name="Zedelius J."/>
            <person name="de Beer D."/>
            <person name="Gloerich J."/>
            <person name="Wessels H.J.C.T."/>
            <person name="van Allen T."/>
            <person name="Luesken F."/>
            <person name="Wu M."/>
            <person name="van de Pas-Schoonen K.T."/>
            <person name="Op den Camp H.J.M."/>
            <person name="Janssen-Megens E.M."/>
            <person name="Francoijs K-J."/>
            <person name="Stunnenberg H."/>
            <person name="Weissenbach J."/>
            <person name="Jetten M.S.M."/>
            <person name="Strous M."/>
        </authorList>
    </citation>
    <scope>NUCLEOTIDE SEQUENCE [LARGE SCALE GENOMIC DNA]</scope>
</reference>
<gene>
    <name evidence="1" type="ORF">DAMO_0290</name>
</gene>
<protein>
    <submittedName>
        <fullName evidence="1">Uncharacterized protein</fullName>
    </submittedName>
</protein>
<dbReference type="EMBL" id="FP565575">
    <property type="protein sequence ID" value="CBE67383.1"/>
    <property type="molecule type" value="Genomic_DNA"/>
</dbReference>
<evidence type="ECO:0000313" key="2">
    <source>
        <dbReference type="Proteomes" id="UP000006898"/>
    </source>
</evidence>
<dbReference type="STRING" id="671143.DAMO_0290"/>
<dbReference type="PATRIC" id="fig|671143.5.peg.247"/>
<accession>D5MJ18</accession>
<dbReference type="KEGG" id="mox:DAMO_0290"/>
<dbReference type="HOGENOM" id="CLU_2932665_0_0_0"/>
<sequence length="60" mass="6973">MRARGMGANVIVTEIDLQRKMAIRSGATISRLSSLMNVLFWDIYCGRMLSPRERASRYHW</sequence>
<evidence type="ECO:0000313" key="1">
    <source>
        <dbReference type="EMBL" id="CBE67383.1"/>
    </source>
</evidence>
<dbReference type="Proteomes" id="UP000006898">
    <property type="component" value="Chromosome"/>
</dbReference>
<dbReference type="AlphaFoldDB" id="D5MJ18"/>